<protein>
    <submittedName>
        <fullName evidence="2">Uncharacterized protein</fullName>
    </submittedName>
</protein>
<reference evidence="2 3" key="1">
    <citation type="journal article" date="2018" name="Plant J.">
        <title>Genome sequences of Chlorella sorokiniana UTEX 1602 and Micractinium conductrix SAG 241.80: implications to maltose excretion by a green alga.</title>
        <authorList>
            <person name="Arriola M.B."/>
            <person name="Velmurugan N."/>
            <person name="Zhang Y."/>
            <person name="Plunkett M.H."/>
            <person name="Hondzo H."/>
            <person name="Barney B.M."/>
        </authorList>
    </citation>
    <scope>NUCLEOTIDE SEQUENCE [LARGE SCALE GENOMIC DNA]</scope>
    <source>
        <strain evidence="2 3">SAG 241.80</strain>
    </source>
</reference>
<keyword evidence="3" id="KW-1185">Reference proteome</keyword>
<name>A0A2P6VPM8_9CHLO</name>
<feature type="region of interest" description="Disordered" evidence="1">
    <location>
        <begin position="128"/>
        <end position="163"/>
    </location>
</feature>
<feature type="compositionally biased region" description="Basic and acidic residues" evidence="1">
    <location>
        <begin position="148"/>
        <end position="162"/>
    </location>
</feature>
<feature type="compositionally biased region" description="Low complexity" evidence="1">
    <location>
        <begin position="260"/>
        <end position="270"/>
    </location>
</feature>
<feature type="compositionally biased region" description="Pro residues" evidence="1">
    <location>
        <begin position="345"/>
        <end position="357"/>
    </location>
</feature>
<proteinExistence type="predicted"/>
<sequence length="452" mass="46443">MRKDWKLGNALHRAAQLAKFKDSQRLVANMTGGLPATAAGLNRLARLKEGQAQTLLASNAKQFAVLAPAGGAVPGQAAALQGAAYNVRAASEQQRQQDQAGEAAEQPGEAAATAGVAIIAGGGVAGLYRGTKGKPRDRSVQGAPEGQNRARSDARLAEDDAGRSNLQGAWQAAADAPPPLVGADEADAQRALDEAGTFEGATKRLMPTRHSAKAGESPAKKKRRVGAEESEGEEEAAAEEEEEEEGGEEEEEEEVEMEIADLPGGDSPLLPGGGSLASNSDASNSPPRGSPQGSSPMAISPAIDLTRSPGSCPPAPPQTGAAGAAERRRDSLDTLPAGLRGALPPQRPAGPPAPSLPPQHAAPHTSERALELHKALECGLSLEVCEIISSLFGTPAMQQAADSWLVGAGVCNKKEVASLLSDGADRGAAINETAASGLKRFHWLQLCRRCAS</sequence>
<gene>
    <name evidence="2" type="ORF">C2E20_0934</name>
</gene>
<dbReference type="AlphaFoldDB" id="A0A2P6VPM8"/>
<feature type="region of interest" description="Disordered" evidence="1">
    <location>
        <begin position="196"/>
        <end position="365"/>
    </location>
</feature>
<accession>A0A2P6VPM8</accession>
<feature type="compositionally biased region" description="Low complexity" evidence="1">
    <location>
        <begin position="283"/>
        <end position="296"/>
    </location>
</feature>
<evidence type="ECO:0000313" key="2">
    <source>
        <dbReference type="EMBL" id="PSC76040.1"/>
    </source>
</evidence>
<feature type="compositionally biased region" description="Acidic residues" evidence="1">
    <location>
        <begin position="228"/>
        <end position="259"/>
    </location>
</feature>
<evidence type="ECO:0000256" key="1">
    <source>
        <dbReference type="SAM" id="MobiDB-lite"/>
    </source>
</evidence>
<evidence type="ECO:0000313" key="3">
    <source>
        <dbReference type="Proteomes" id="UP000239649"/>
    </source>
</evidence>
<dbReference type="Proteomes" id="UP000239649">
    <property type="component" value="Unassembled WGS sequence"/>
</dbReference>
<comment type="caution">
    <text evidence="2">The sequence shown here is derived from an EMBL/GenBank/DDBJ whole genome shotgun (WGS) entry which is preliminary data.</text>
</comment>
<dbReference type="EMBL" id="LHPF02000001">
    <property type="protein sequence ID" value="PSC76040.1"/>
    <property type="molecule type" value="Genomic_DNA"/>
</dbReference>
<organism evidence="2 3">
    <name type="scientific">Micractinium conductrix</name>
    <dbReference type="NCBI Taxonomy" id="554055"/>
    <lineage>
        <taxon>Eukaryota</taxon>
        <taxon>Viridiplantae</taxon>
        <taxon>Chlorophyta</taxon>
        <taxon>core chlorophytes</taxon>
        <taxon>Trebouxiophyceae</taxon>
        <taxon>Chlorellales</taxon>
        <taxon>Chlorellaceae</taxon>
        <taxon>Chlorella clade</taxon>
        <taxon>Micractinium</taxon>
    </lineage>
</organism>